<comment type="caution">
    <text evidence="2">The sequence shown here is derived from an EMBL/GenBank/DDBJ whole genome shotgun (WGS) entry which is preliminary data.</text>
</comment>
<protein>
    <submittedName>
        <fullName evidence="2">PQQ-binding-like beta-propeller repeat protein</fullName>
    </submittedName>
</protein>
<dbReference type="Gene3D" id="2.130.10.10">
    <property type="entry name" value="YVTN repeat-like/Quinoprotein amine dehydrogenase"/>
    <property type="match status" value="1"/>
</dbReference>
<accession>A0A6N6RFU5</accession>
<proteinExistence type="predicted"/>
<dbReference type="Proteomes" id="UP000468650">
    <property type="component" value="Unassembled WGS sequence"/>
</dbReference>
<evidence type="ECO:0000313" key="2">
    <source>
        <dbReference type="EMBL" id="KAB2807676.1"/>
    </source>
</evidence>
<dbReference type="PROSITE" id="PS51257">
    <property type="entry name" value="PROKAR_LIPOPROTEIN"/>
    <property type="match status" value="1"/>
</dbReference>
<organism evidence="2 3">
    <name type="scientific">Phaeocystidibacter luteus</name>
    <dbReference type="NCBI Taxonomy" id="911197"/>
    <lineage>
        <taxon>Bacteria</taxon>
        <taxon>Pseudomonadati</taxon>
        <taxon>Bacteroidota</taxon>
        <taxon>Flavobacteriia</taxon>
        <taxon>Flavobacteriales</taxon>
        <taxon>Phaeocystidibacteraceae</taxon>
        <taxon>Phaeocystidibacter</taxon>
    </lineage>
</organism>
<dbReference type="SUPFAM" id="SSF50998">
    <property type="entry name" value="Quinoprotein alcohol dehydrogenase-like"/>
    <property type="match status" value="2"/>
</dbReference>
<dbReference type="InterPro" id="IPR002372">
    <property type="entry name" value="PQQ_rpt_dom"/>
</dbReference>
<sequence length="407" mass="45524">MKMLSYILFPLLAVLACCKETPDPPPPSGPTKLEVVWRTPIVPSGATSGSISMNPVLYDTVVVFNTDYELNGYNSPVMFMDAADGTIIDYWSDHSDGPFAYSHESMAYEGQYLFLSGQRSVDCINIQTRQTQWHGPVADNGPFIYTSNGYLYRGIEYNGQNPNNHSAAVMRTPLNQMAWDTVYAFDRTDNYKPGFNSMGFGTLANDDEVVVWKNRSFTGSSDRTDIFAYNLTADTLLWRNIDFVESSGIIPLKVDNGVVYGLLQYNAIAIDLASGNTIWSQNFNSVNPTLPMQFSGGDLHIDGDKILVKSASDELVALNTSDGKITWIVQDHPFGFDDRFTYFEGKLFYCAHQLVIADVLTGRQLIEESQVEHLGDVRSRVVIDPIRRVMYMHNGEEALCVRIPDDL</sequence>
<evidence type="ECO:0000313" key="3">
    <source>
        <dbReference type="Proteomes" id="UP000468650"/>
    </source>
</evidence>
<evidence type="ECO:0000259" key="1">
    <source>
        <dbReference type="Pfam" id="PF13360"/>
    </source>
</evidence>
<dbReference type="AlphaFoldDB" id="A0A6N6RFU5"/>
<dbReference type="PANTHER" id="PTHR34512">
    <property type="entry name" value="CELL SURFACE PROTEIN"/>
    <property type="match status" value="1"/>
</dbReference>
<dbReference type="Pfam" id="PF13360">
    <property type="entry name" value="PQQ_2"/>
    <property type="match status" value="1"/>
</dbReference>
<reference evidence="2 3" key="1">
    <citation type="submission" date="2019-09" db="EMBL/GenBank/DDBJ databases">
        <title>Genomes of family Cryomorphaceae.</title>
        <authorList>
            <person name="Bowman J.P."/>
        </authorList>
    </citation>
    <scope>NUCLEOTIDE SEQUENCE [LARGE SCALE GENOMIC DNA]</scope>
    <source>
        <strain evidence="2 3">LMG 25704</strain>
    </source>
</reference>
<dbReference type="PANTHER" id="PTHR34512:SF30">
    <property type="entry name" value="OUTER MEMBRANE PROTEIN ASSEMBLY FACTOR BAMB"/>
    <property type="match status" value="1"/>
</dbReference>
<name>A0A6N6RFU5_9FLAO</name>
<dbReference type="EMBL" id="WBVO01000010">
    <property type="protein sequence ID" value="KAB2807676.1"/>
    <property type="molecule type" value="Genomic_DNA"/>
</dbReference>
<keyword evidence="3" id="KW-1185">Reference proteome</keyword>
<dbReference type="InterPro" id="IPR011047">
    <property type="entry name" value="Quinoprotein_ADH-like_sf"/>
</dbReference>
<dbReference type="InterPro" id="IPR015943">
    <property type="entry name" value="WD40/YVTN_repeat-like_dom_sf"/>
</dbReference>
<feature type="domain" description="Pyrrolo-quinoline quinone repeat" evidence="1">
    <location>
        <begin position="225"/>
        <end position="401"/>
    </location>
</feature>
<gene>
    <name evidence="2" type="ORF">F8C67_11590</name>
</gene>
<dbReference type="OrthoDB" id="9816081at2"/>
<dbReference type="Gene3D" id="2.40.10.480">
    <property type="match status" value="1"/>
</dbReference>